<dbReference type="EMBL" id="GBRH01249545">
    <property type="protein sequence ID" value="JAD48350.1"/>
    <property type="molecule type" value="Transcribed_RNA"/>
</dbReference>
<proteinExistence type="predicted"/>
<reference evidence="1" key="2">
    <citation type="journal article" date="2015" name="Data Brief">
        <title>Shoot transcriptome of the giant reed, Arundo donax.</title>
        <authorList>
            <person name="Barrero R.A."/>
            <person name="Guerrero F.D."/>
            <person name="Moolhuijzen P."/>
            <person name="Goolsby J.A."/>
            <person name="Tidwell J."/>
            <person name="Bellgard S.E."/>
            <person name="Bellgard M.I."/>
        </authorList>
    </citation>
    <scope>NUCLEOTIDE SEQUENCE</scope>
    <source>
        <tissue evidence="1">Shoot tissue taken approximately 20 cm above the soil surface</tissue>
    </source>
</reference>
<dbReference type="AlphaFoldDB" id="A0A0A9AHB7"/>
<accession>A0A0A9AHB7</accession>
<protein>
    <submittedName>
        <fullName evidence="1">Uncharacterized protein</fullName>
    </submittedName>
</protein>
<sequence>MGFLVNIMCYVQCKTYQVHKFSALILVASSKICSFSRLNVMPYMMTS</sequence>
<evidence type="ECO:0000313" key="1">
    <source>
        <dbReference type="EMBL" id="JAD48350.1"/>
    </source>
</evidence>
<organism evidence="1">
    <name type="scientific">Arundo donax</name>
    <name type="common">Giant reed</name>
    <name type="synonym">Donax arundinaceus</name>
    <dbReference type="NCBI Taxonomy" id="35708"/>
    <lineage>
        <taxon>Eukaryota</taxon>
        <taxon>Viridiplantae</taxon>
        <taxon>Streptophyta</taxon>
        <taxon>Embryophyta</taxon>
        <taxon>Tracheophyta</taxon>
        <taxon>Spermatophyta</taxon>
        <taxon>Magnoliopsida</taxon>
        <taxon>Liliopsida</taxon>
        <taxon>Poales</taxon>
        <taxon>Poaceae</taxon>
        <taxon>PACMAD clade</taxon>
        <taxon>Arundinoideae</taxon>
        <taxon>Arundineae</taxon>
        <taxon>Arundo</taxon>
    </lineage>
</organism>
<name>A0A0A9AHB7_ARUDO</name>
<reference evidence="1" key="1">
    <citation type="submission" date="2014-09" db="EMBL/GenBank/DDBJ databases">
        <authorList>
            <person name="Magalhaes I.L.F."/>
            <person name="Oliveira U."/>
            <person name="Santos F.R."/>
            <person name="Vidigal T.H.D.A."/>
            <person name="Brescovit A.D."/>
            <person name="Santos A.J."/>
        </authorList>
    </citation>
    <scope>NUCLEOTIDE SEQUENCE</scope>
    <source>
        <tissue evidence="1">Shoot tissue taken approximately 20 cm above the soil surface</tissue>
    </source>
</reference>